<sequence length="116" mass="12500">MWFGMSKLDGHGRIASRLFRDVLGWIPGQRVDLSLTTDHILIAAAASAAPRPSDVAAVINGLGWLVIPAAIRRRAGIGSGDHLLLAADDDPNALHIYSPVVLTFALRQYSTYEGPR</sequence>
<keyword evidence="2" id="KW-1185">Reference proteome</keyword>
<dbReference type="InterPro" id="IPR037914">
    <property type="entry name" value="SpoVT-AbrB_sf"/>
</dbReference>
<comment type="caution">
    <text evidence="1">The sequence shown here is derived from an EMBL/GenBank/DDBJ whole genome shotgun (WGS) entry which is preliminary data.</text>
</comment>
<reference evidence="1" key="1">
    <citation type="submission" date="2021-01" db="EMBL/GenBank/DDBJ databases">
        <title>Whole genome shotgun sequence of Actinoplanes rishiriensis NBRC 108556.</title>
        <authorList>
            <person name="Komaki H."/>
            <person name="Tamura T."/>
        </authorList>
    </citation>
    <scope>NUCLEOTIDE SEQUENCE</scope>
    <source>
        <strain evidence="1">NBRC 108556</strain>
    </source>
</reference>
<accession>A0A919MW06</accession>
<gene>
    <name evidence="1" type="ORF">Ari01nite_94410</name>
</gene>
<proteinExistence type="predicted"/>
<dbReference type="AlphaFoldDB" id="A0A919MW06"/>
<evidence type="ECO:0000313" key="1">
    <source>
        <dbReference type="EMBL" id="GIF01977.1"/>
    </source>
</evidence>
<evidence type="ECO:0000313" key="2">
    <source>
        <dbReference type="Proteomes" id="UP000636960"/>
    </source>
</evidence>
<dbReference type="SUPFAM" id="SSF89447">
    <property type="entry name" value="AbrB/MazE/MraZ-like"/>
    <property type="match status" value="1"/>
</dbReference>
<organism evidence="1 2">
    <name type="scientific">Paractinoplanes rishiriensis</name>
    <dbReference type="NCBI Taxonomy" id="1050105"/>
    <lineage>
        <taxon>Bacteria</taxon>
        <taxon>Bacillati</taxon>
        <taxon>Actinomycetota</taxon>
        <taxon>Actinomycetes</taxon>
        <taxon>Micromonosporales</taxon>
        <taxon>Micromonosporaceae</taxon>
        <taxon>Paractinoplanes</taxon>
    </lineage>
</organism>
<evidence type="ECO:0008006" key="3">
    <source>
        <dbReference type="Google" id="ProtNLM"/>
    </source>
</evidence>
<name>A0A919MW06_9ACTN</name>
<dbReference type="EMBL" id="BOMV01000116">
    <property type="protein sequence ID" value="GIF01977.1"/>
    <property type="molecule type" value="Genomic_DNA"/>
</dbReference>
<dbReference type="Proteomes" id="UP000636960">
    <property type="component" value="Unassembled WGS sequence"/>
</dbReference>
<protein>
    <recommendedName>
        <fullName evidence="3">SpoVT-AbrB domain-containing protein</fullName>
    </recommendedName>
</protein>